<dbReference type="Pfam" id="PF12007">
    <property type="entry name" value="DUF3501"/>
    <property type="match status" value="1"/>
</dbReference>
<name>A0ABV6C4E4_9ACTN</name>
<dbReference type="Proteomes" id="UP001589788">
    <property type="component" value="Unassembled WGS sequence"/>
</dbReference>
<gene>
    <name evidence="1" type="ORF">ACFFRE_10520</name>
</gene>
<proteinExistence type="predicted"/>
<dbReference type="EMBL" id="JBHLYQ010000116">
    <property type="protein sequence ID" value="MFC0082564.1"/>
    <property type="molecule type" value="Genomic_DNA"/>
</dbReference>
<accession>A0ABV6C4E4</accession>
<dbReference type="InterPro" id="IPR021890">
    <property type="entry name" value="DUF3501"/>
</dbReference>
<evidence type="ECO:0000313" key="1">
    <source>
        <dbReference type="EMBL" id="MFC0082564.1"/>
    </source>
</evidence>
<organism evidence="1 2">
    <name type="scientific">Aciditerrimonas ferrireducens</name>
    <dbReference type="NCBI Taxonomy" id="667306"/>
    <lineage>
        <taxon>Bacteria</taxon>
        <taxon>Bacillati</taxon>
        <taxon>Actinomycetota</taxon>
        <taxon>Acidimicrobiia</taxon>
        <taxon>Acidimicrobiales</taxon>
        <taxon>Acidimicrobiaceae</taxon>
        <taxon>Aciditerrimonas</taxon>
    </lineage>
</organism>
<evidence type="ECO:0000313" key="2">
    <source>
        <dbReference type="Proteomes" id="UP001589788"/>
    </source>
</evidence>
<sequence length="197" mass="22247">MAGRQLTLEDIADLRAYERERDAFRQRIMALKRRRRVALGPVASVVFENRETVRFQVQEMARAERMMSDEQILGELAVYNPLIPNPGELSATLFLELTDEASLRTWLPKLVGIERSLVLRLADGQTVRCVPEAGHAEQLTREDVTASVHYVRWQLTEAQVARFAEGGVVLASEHPAYQHETALAAETVEELLGDLRP</sequence>
<keyword evidence="2" id="KW-1185">Reference proteome</keyword>
<protein>
    <submittedName>
        <fullName evidence="1">DUF3501 family protein</fullName>
    </submittedName>
</protein>
<dbReference type="RefSeq" id="WP_377790170.1">
    <property type="nucleotide sequence ID" value="NZ_JBHLYQ010000116.1"/>
</dbReference>
<comment type="caution">
    <text evidence="1">The sequence shown here is derived from an EMBL/GenBank/DDBJ whole genome shotgun (WGS) entry which is preliminary data.</text>
</comment>
<reference evidence="1 2" key="1">
    <citation type="submission" date="2024-09" db="EMBL/GenBank/DDBJ databases">
        <authorList>
            <person name="Sun Q."/>
            <person name="Mori K."/>
        </authorList>
    </citation>
    <scope>NUCLEOTIDE SEQUENCE [LARGE SCALE GENOMIC DNA]</scope>
    <source>
        <strain evidence="1 2">JCM 15389</strain>
    </source>
</reference>